<organism evidence="14 15">
    <name type="scientific">Sphingorhabdus contaminans</name>
    <dbReference type="NCBI Taxonomy" id="1343899"/>
    <lineage>
        <taxon>Bacteria</taxon>
        <taxon>Pseudomonadati</taxon>
        <taxon>Pseudomonadota</taxon>
        <taxon>Alphaproteobacteria</taxon>
        <taxon>Sphingomonadales</taxon>
        <taxon>Sphingomonadaceae</taxon>
        <taxon>Sphingorhabdus</taxon>
    </lineage>
</organism>
<keyword evidence="7" id="KW-1003">Cell membrane</keyword>
<comment type="caution">
    <text evidence="14">The sequence shown here is derived from an EMBL/GenBank/DDBJ whole genome shotgun (WGS) entry which is preliminary data.</text>
</comment>
<evidence type="ECO:0000256" key="11">
    <source>
        <dbReference type="ARBA" id="ARBA00023010"/>
    </source>
</evidence>
<keyword evidence="9" id="KW-0653">Protein transport</keyword>
<dbReference type="RefSeq" id="WP_143774996.1">
    <property type="nucleotide sequence ID" value="NZ_VKKU01000001.1"/>
</dbReference>
<dbReference type="SMART" id="SM01323">
    <property type="entry name" value="YajC"/>
    <property type="match status" value="1"/>
</dbReference>
<evidence type="ECO:0000256" key="10">
    <source>
        <dbReference type="ARBA" id="ARBA00022989"/>
    </source>
</evidence>
<gene>
    <name evidence="14" type="primary">yajC</name>
    <name evidence="14" type="ORF">FOM92_01405</name>
</gene>
<dbReference type="InterPro" id="IPR003849">
    <property type="entry name" value="Preprotein_translocase_YajC"/>
</dbReference>
<evidence type="ECO:0000256" key="13">
    <source>
        <dbReference type="SAM" id="Phobius"/>
    </source>
</evidence>
<dbReference type="GO" id="GO:0005886">
    <property type="term" value="C:plasma membrane"/>
    <property type="evidence" value="ECO:0007669"/>
    <property type="project" value="UniProtKB-SubCell"/>
</dbReference>
<comment type="subcellular location">
    <subcellularLocation>
        <location evidence="2">Cell membrane</location>
        <topology evidence="2">Single-pass membrane protein</topology>
    </subcellularLocation>
</comment>
<dbReference type="NCBIfam" id="TIGR00739">
    <property type="entry name" value="yajC"/>
    <property type="match status" value="1"/>
</dbReference>
<dbReference type="OrthoDB" id="9811406at2"/>
<keyword evidence="10 13" id="KW-1133">Transmembrane helix</keyword>
<dbReference type="Pfam" id="PF02699">
    <property type="entry name" value="YajC"/>
    <property type="match status" value="1"/>
</dbReference>
<evidence type="ECO:0000313" key="15">
    <source>
        <dbReference type="Proteomes" id="UP000320160"/>
    </source>
</evidence>
<dbReference type="EMBL" id="VKKU01000001">
    <property type="protein sequence ID" value="TSB04122.1"/>
    <property type="molecule type" value="Genomic_DNA"/>
</dbReference>
<name>A0A553WHH1_9SPHN</name>
<evidence type="ECO:0000256" key="7">
    <source>
        <dbReference type="ARBA" id="ARBA00022475"/>
    </source>
</evidence>
<accession>A0A553WHH1</accession>
<proteinExistence type="inferred from homology"/>
<keyword evidence="15" id="KW-1185">Reference proteome</keyword>
<dbReference type="PANTHER" id="PTHR33909">
    <property type="entry name" value="SEC TRANSLOCON ACCESSORY COMPLEX SUBUNIT YAJC"/>
    <property type="match status" value="1"/>
</dbReference>
<dbReference type="AlphaFoldDB" id="A0A553WHH1"/>
<keyword evidence="12 13" id="KW-0472">Membrane</keyword>
<sequence length="108" mass="11721">MDSLLFLAAAPAAGGSAFFVQIFPLLLIFVVFYFFLIRPQQKRAKEHEAKINAVQKNDEVVTGGGLMGKVTRVADDHVEIEIAPNVRVKAVKATLANVQPRGTKAAND</sequence>
<dbReference type="PANTHER" id="PTHR33909:SF1">
    <property type="entry name" value="SEC TRANSLOCON ACCESSORY COMPLEX SUBUNIT YAJC"/>
    <property type="match status" value="1"/>
</dbReference>
<dbReference type="GO" id="GO:0015031">
    <property type="term" value="P:protein transport"/>
    <property type="evidence" value="ECO:0007669"/>
    <property type="project" value="UniProtKB-KW"/>
</dbReference>
<dbReference type="PRINTS" id="PR01853">
    <property type="entry name" value="YAJCTRNLCASE"/>
</dbReference>
<evidence type="ECO:0000256" key="5">
    <source>
        <dbReference type="ARBA" id="ARBA00014962"/>
    </source>
</evidence>
<evidence type="ECO:0000313" key="14">
    <source>
        <dbReference type="EMBL" id="TSB04122.1"/>
    </source>
</evidence>
<feature type="transmembrane region" description="Helical" evidence="13">
    <location>
        <begin position="12"/>
        <end position="36"/>
    </location>
</feature>
<keyword evidence="11" id="KW-0811">Translocation</keyword>
<dbReference type="Proteomes" id="UP000320160">
    <property type="component" value="Unassembled WGS sequence"/>
</dbReference>
<evidence type="ECO:0000256" key="4">
    <source>
        <dbReference type="ARBA" id="ARBA00011718"/>
    </source>
</evidence>
<protein>
    <recommendedName>
        <fullName evidence="5">Sec translocon accessory complex subunit YajC</fullName>
    </recommendedName>
</protein>
<evidence type="ECO:0000256" key="8">
    <source>
        <dbReference type="ARBA" id="ARBA00022692"/>
    </source>
</evidence>
<keyword evidence="6" id="KW-0813">Transport</keyword>
<comment type="similarity">
    <text evidence="3">Belongs to the YajC family.</text>
</comment>
<keyword evidence="8 13" id="KW-0812">Transmembrane</keyword>
<evidence type="ECO:0000256" key="3">
    <source>
        <dbReference type="ARBA" id="ARBA00006742"/>
    </source>
</evidence>
<evidence type="ECO:0000256" key="9">
    <source>
        <dbReference type="ARBA" id="ARBA00022927"/>
    </source>
</evidence>
<evidence type="ECO:0000256" key="1">
    <source>
        <dbReference type="ARBA" id="ARBA00002061"/>
    </source>
</evidence>
<comment type="function">
    <text evidence="1">The SecYEG-SecDF-YajC-YidC holo-translocon (HTL) protein secretase/insertase is a supercomplex required for protein secretion, insertion of proteins into membranes, and assembly of membrane protein complexes. While the SecYEG complex is essential for assembly of a number of proteins and complexes, the SecDF-YajC-YidC subcomplex facilitates these functions.</text>
</comment>
<comment type="subunit">
    <text evidence="4">Part of the SecDF-YidC-YajC translocase complex. The SecDF-YidC-YajC translocase forms a supercomplex with SecYEG, called the holo-translocon (HTL).</text>
</comment>
<evidence type="ECO:0000256" key="6">
    <source>
        <dbReference type="ARBA" id="ARBA00022448"/>
    </source>
</evidence>
<reference evidence="14 15" key="1">
    <citation type="submission" date="2019-07" db="EMBL/GenBank/DDBJ databases">
        <authorList>
            <person name="Park M."/>
        </authorList>
    </citation>
    <scope>NUCLEOTIDE SEQUENCE [LARGE SCALE GENOMIC DNA]</scope>
    <source>
        <strain evidence="14 15">KCTC32445</strain>
    </source>
</reference>
<evidence type="ECO:0000256" key="2">
    <source>
        <dbReference type="ARBA" id="ARBA00004162"/>
    </source>
</evidence>
<evidence type="ECO:0000256" key="12">
    <source>
        <dbReference type="ARBA" id="ARBA00023136"/>
    </source>
</evidence>